<keyword evidence="1" id="KW-0472">Membrane</keyword>
<proteinExistence type="predicted"/>
<sequence length="58" mass="6287">MFRRMLGFTGLALLNASLAVANAPTDGPPDYSGITGMYYVLIGMVLAYGVYDTFFKKS</sequence>
<feature type="chain" id="PRO_5041645788" evidence="2">
    <location>
        <begin position="22"/>
        <end position="58"/>
    </location>
</feature>
<evidence type="ECO:0000313" key="3">
    <source>
        <dbReference type="EMBL" id="CAI4030122.1"/>
    </source>
</evidence>
<dbReference type="Proteomes" id="UP001179121">
    <property type="component" value="Chromosome"/>
</dbReference>
<keyword evidence="1" id="KW-0812">Transmembrane</keyword>
<evidence type="ECO:0000256" key="1">
    <source>
        <dbReference type="SAM" id="Phobius"/>
    </source>
</evidence>
<accession>A0AA86MW80</accession>
<keyword evidence="4" id="KW-1185">Reference proteome</keyword>
<reference evidence="3" key="1">
    <citation type="submission" date="2022-10" db="EMBL/GenBank/DDBJ databases">
        <authorList>
            <person name="Koch H."/>
        </authorList>
    </citation>
    <scope>NUCLEOTIDE SEQUENCE</scope>
    <source>
        <strain evidence="3">DNF</strain>
    </source>
</reference>
<evidence type="ECO:0000256" key="2">
    <source>
        <dbReference type="SAM" id="SignalP"/>
    </source>
</evidence>
<dbReference type="AlphaFoldDB" id="A0AA86MW80"/>
<feature type="signal peptide" evidence="2">
    <location>
        <begin position="1"/>
        <end position="21"/>
    </location>
</feature>
<protein>
    <submittedName>
        <fullName evidence="3">Uncharacterized protein</fullName>
    </submittedName>
</protein>
<evidence type="ECO:0000313" key="4">
    <source>
        <dbReference type="Proteomes" id="UP001179121"/>
    </source>
</evidence>
<dbReference type="RefSeq" id="WP_289267123.1">
    <property type="nucleotide sequence ID" value="NZ_OX365700.1"/>
</dbReference>
<dbReference type="EMBL" id="OX365700">
    <property type="protein sequence ID" value="CAI4030122.1"/>
    <property type="molecule type" value="Genomic_DNA"/>
</dbReference>
<keyword evidence="2" id="KW-0732">Signal</keyword>
<name>A0AA86MW80_9BACT</name>
<feature type="transmembrane region" description="Helical" evidence="1">
    <location>
        <begin position="31"/>
        <end position="51"/>
    </location>
</feature>
<keyword evidence="1" id="KW-1133">Transmembrane helix</keyword>
<gene>
    <name evidence="3" type="ORF">DNFV4_00547</name>
</gene>
<dbReference type="KEGG" id="nti:DNFV4_00547"/>
<organism evidence="3 4">
    <name type="scientific">Nitrospira tepida</name>
    <dbReference type="NCBI Taxonomy" id="2973512"/>
    <lineage>
        <taxon>Bacteria</taxon>
        <taxon>Pseudomonadati</taxon>
        <taxon>Nitrospirota</taxon>
        <taxon>Nitrospiria</taxon>
        <taxon>Nitrospirales</taxon>
        <taxon>Nitrospiraceae</taxon>
        <taxon>Nitrospira</taxon>
    </lineage>
</organism>